<dbReference type="Proteomes" id="UP000306808">
    <property type="component" value="Unassembled WGS sequence"/>
</dbReference>
<dbReference type="RefSeq" id="WP_136901586.1">
    <property type="nucleotide sequence ID" value="NZ_SUME01000004.1"/>
</dbReference>
<reference evidence="3 4" key="1">
    <citation type="submission" date="2019-04" db="EMBL/GenBank/DDBJ databases">
        <title>Sphingobacterium olei sp. nov., isolated from oil-contaminated soil.</title>
        <authorList>
            <person name="Liu B."/>
        </authorList>
    </citation>
    <scope>NUCLEOTIDE SEQUENCE [LARGE SCALE GENOMIC DNA]</scope>
    <source>
        <strain evidence="3 4">HAL-9</strain>
    </source>
</reference>
<dbReference type="PANTHER" id="PTHR46401:SF2">
    <property type="entry name" value="GLYCOSYLTRANSFERASE WBBK-RELATED"/>
    <property type="match status" value="1"/>
</dbReference>
<name>A0A4U0P0K8_9SPHI</name>
<dbReference type="Gene3D" id="3.40.50.2000">
    <property type="entry name" value="Glycogen Phosphorylase B"/>
    <property type="match status" value="1"/>
</dbReference>
<feature type="domain" description="Glycosyl transferase family 1" evidence="2">
    <location>
        <begin position="243"/>
        <end position="388"/>
    </location>
</feature>
<evidence type="ECO:0000256" key="1">
    <source>
        <dbReference type="ARBA" id="ARBA00022679"/>
    </source>
</evidence>
<dbReference type="Pfam" id="PF00534">
    <property type="entry name" value="Glycos_transf_1"/>
    <property type="match status" value="1"/>
</dbReference>
<keyword evidence="4" id="KW-1185">Reference proteome</keyword>
<dbReference type="SUPFAM" id="SSF53756">
    <property type="entry name" value="UDP-Glycosyltransferase/glycogen phosphorylase"/>
    <property type="match status" value="1"/>
</dbReference>
<evidence type="ECO:0000313" key="4">
    <source>
        <dbReference type="Proteomes" id="UP000306808"/>
    </source>
</evidence>
<evidence type="ECO:0000259" key="2">
    <source>
        <dbReference type="Pfam" id="PF00534"/>
    </source>
</evidence>
<protein>
    <submittedName>
        <fullName evidence="3">Glycosyltransferase</fullName>
    </submittedName>
</protein>
<dbReference type="CDD" id="cd03801">
    <property type="entry name" value="GT4_PimA-like"/>
    <property type="match status" value="1"/>
</dbReference>
<dbReference type="EMBL" id="SUME01000004">
    <property type="protein sequence ID" value="TJZ60747.1"/>
    <property type="molecule type" value="Genomic_DNA"/>
</dbReference>
<comment type="caution">
    <text evidence="3">The sequence shown here is derived from an EMBL/GenBank/DDBJ whole genome shotgun (WGS) entry which is preliminary data.</text>
</comment>
<sequence length="420" mass="48052">MSQKIAIVVQRYGVEINGGAELHARLLAEQLSAHYEVDVLTTTAFNYYRWANHYTVGTEIINGVRVKRFSTIMSSKRQLRRALRGIFGNKKYFKLLARLGLLEFLDRKYHIKTPSKRDIDYWFVKQGPYCPDLITYIKTNRDNYDAFIFFTYLYYPTAVGMRFVPEKSIFIPTAHDEQIMFTKPYEDIYSIPAFIMYNTVAEKNLVESNFKKVVNNSDIAGLGFSAAAVNLKNVDLSENMDLSAPFFVYIGRIDSNKGCDELISLFEKYAEEQKNVRLVMIGTNYMGVEENKNIILTGFVNDDTKNFLLKNSQGLIIPSKNESLSMVTLEAMAEGKTVIVNENCKVLKQHVLDSKTGFYYSNYEEFKVALNSTLALTDASKVKIAERAKAYVETNYSWDNIIEKFKIALQGIIDGKYNGN</sequence>
<proteinExistence type="predicted"/>
<accession>A0A4U0P0K8</accession>
<keyword evidence="1 3" id="KW-0808">Transferase</keyword>
<dbReference type="GO" id="GO:0016757">
    <property type="term" value="F:glycosyltransferase activity"/>
    <property type="evidence" value="ECO:0007669"/>
    <property type="project" value="InterPro"/>
</dbReference>
<dbReference type="AlphaFoldDB" id="A0A4U0P0K8"/>
<dbReference type="OrthoDB" id="502646at2"/>
<dbReference type="PANTHER" id="PTHR46401">
    <property type="entry name" value="GLYCOSYLTRANSFERASE WBBK-RELATED"/>
    <property type="match status" value="1"/>
</dbReference>
<organism evidence="3 4">
    <name type="scientific">Sphingobacterium olei</name>
    <dbReference type="NCBI Taxonomy" id="2571155"/>
    <lineage>
        <taxon>Bacteria</taxon>
        <taxon>Pseudomonadati</taxon>
        <taxon>Bacteroidota</taxon>
        <taxon>Sphingobacteriia</taxon>
        <taxon>Sphingobacteriales</taxon>
        <taxon>Sphingobacteriaceae</taxon>
        <taxon>Sphingobacterium</taxon>
    </lineage>
</organism>
<evidence type="ECO:0000313" key="3">
    <source>
        <dbReference type="EMBL" id="TJZ60747.1"/>
    </source>
</evidence>
<dbReference type="InterPro" id="IPR001296">
    <property type="entry name" value="Glyco_trans_1"/>
</dbReference>
<gene>
    <name evidence="3" type="ORF">FAZ15_12240</name>
</gene>